<evidence type="ECO:0000313" key="2">
    <source>
        <dbReference type="EMBL" id="GAP28601.1"/>
    </source>
</evidence>
<dbReference type="Proteomes" id="UP000180166">
    <property type="component" value="Chromosome"/>
</dbReference>
<dbReference type="AlphaFoldDB" id="A0A0B8N435"/>
<gene>
    <name evidence="1" type="ORF">NS506_00766</name>
    <name evidence="2" type="ORF">NSK11_contig00039-0002</name>
</gene>
<sequence>MELYLAPPIGVAPLVLGMSVDQVMHSMEIWGSPELLPGPTNRVRVRNDVLDLDIFAHFNPDGLLSAIEIWRPENIYGDTVVKFEGIDMFRETADSILAELQSRGYRIDDDDPYYPTFPDLTLGFNREGSDDADVNGLSPYFESVLIAASGYYD</sequence>
<dbReference type="EMBL" id="BBYQ01000039">
    <property type="protein sequence ID" value="GAP28601.1"/>
    <property type="molecule type" value="Genomic_DNA"/>
</dbReference>
<dbReference type="OrthoDB" id="3870503at2"/>
<evidence type="ECO:0000313" key="3">
    <source>
        <dbReference type="Proteomes" id="UP000037179"/>
    </source>
</evidence>
<evidence type="ECO:0000313" key="4">
    <source>
        <dbReference type="Proteomes" id="UP000180166"/>
    </source>
</evidence>
<dbReference type="EMBL" id="CP017839">
    <property type="protein sequence ID" value="APA94845.1"/>
    <property type="molecule type" value="Genomic_DNA"/>
</dbReference>
<name>A0A0B8N435_9NOCA</name>
<proteinExistence type="predicted"/>
<organism evidence="2 3">
    <name type="scientific">Nocardia seriolae</name>
    <dbReference type="NCBI Taxonomy" id="37332"/>
    <lineage>
        <taxon>Bacteria</taxon>
        <taxon>Bacillati</taxon>
        <taxon>Actinomycetota</taxon>
        <taxon>Actinomycetes</taxon>
        <taxon>Mycobacteriales</taxon>
        <taxon>Nocardiaceae</taxon>
        <taxon>Nocardia</taxon>
    </lineage>
</organism>
<protein>
    <submittedName>
        <fullName evidence="2">Uncharacterized protein</fullName>
    </submittedName>
</protein>
<reference evidence="2 3" key="2">
    <citation type="journal article" date="2016" name="Genome Announc.">
        <title>Draft Genome Sequence of Erythromycin- and Oxytetracycline-Sensitive Nocardia seriolae Strain U-1 (NBRC 110359).</title>
        <authorList>
            <person name="Imajoh M."/>
            <person name="Sukeda M."/>
            <person name="Shimizu M."/>
            <person name="Yamane J."/>
            <person name="Ohnishi K."/>
            <person name="Oshima S."/>
        </authorList>
    </citation>
    <scope>NUCLEOTIDE SEQUENCE [LARGE SCALE GENOMIC DNA]</scope>
    <source>
        <strain evidence="2 3">U-1</strain>
    </source>
</reference>
<reference evidence="3" key="1">
    <citation type="submission" date="2015-07" db="EMBL/GenBank/DDBJ databases">
        <title>Nocardia seriolae U-1 whole genome shotgun sequence.</title>
        <authorList>
            <person name="Imajoh M."/>
            <person name="Fukumoto Y."/>
            <person name="Sukeda M."/>
            <person name="Yamane J."/>
            <person name="Yamasaki K."/>
            <person name="Shimizu M."/>
            <person name="Ohnishi K."/>
            <person name="Oshima S."/>
        </authorList>
    </citation>
    <scope>NUCLEOTIDE SEQUENCE [LARGE SCALE GENOMIC DNA]</scope>
    <source>
        <strain evidence="3">U-1</strain>
    </source>
</reference>
<dbReference type="RefSeq" id="WP_143161501.1">
    <property type="nucleotide sequence ID" value="NZ_AP017900.1"/>
</dbReference>
<dbReference type="KEGG" id="nsr:NS506_00766"/>
<accession>A0A0B8N435</accession>
<keyword evidence="3" id="KW-1185">Reference proteome</keyword>
<evidence type="ECO:0000313" key="1">
    <source>
        <dbReference type="EMBL" id="APA94845.1"/>
    </source>
</evidence>
<reference evidence="1 4" key="3">
    <citation type="submission" date="2016-10" db="EMBL/GenBank/DDBJ databases">
        <title>Genome sequence of Nocardia seriolae strain EM150506, isolated from Anguila japonica.</title>
        <authorList>
            <person name="Han H.-J."/>
        </authorList>
    </citation>
    <scope>NUCLEOTIDE SEQUENCE [LARGE SCALE GENOMIC DNA]</scope>
    <source>
        <strain evidence="1 4">EM150506</strain>
    </source>
</reference>
<dbReference type="Proteomes" id="UP000037179">
    <property type="component" value="Unassembled WGS sequence"/>
</dbReference>